<dbReference type="InterPro" id="IPR000524">
    <property type="entry name" value="Tscrpt_reg_HTH_GntR"/>
</dbReference>
<dbReference type="PROSITE" id="PS50949">
    <property type="entry name" value="HTH_GNTR"/>
    <property type="match status" value="1"/>
</dbReference>
<evidence type="ECO:0000256" key="2">
    <source>
        <dbReference type="ARBA" id="ARBA00023125"/>
    </source>
</evidence>
<dbReference type="Gene3D" id="1.20.120.530">
    <property type="entry name" value="GntR ligand-binding domain-like"/>
    <property type="match status" value="1"/>
</dbReference>
<dbReference type="CDD" id="cd07377">
    <property type="entry name" value="WHTH_GntR"/>
    <property type="match status" value="1"/>
</dbReference>
<comment type="caution">
    <text evidence="5">The sequence shown here is derived from an EMBL/GenBank/DDBJ whole genome shotgun (WGS) entry which is preliminary data.</text>
</comment>
<name>A0A7Y8VQZ3_9FIRM</name>
<dbReference type="Gene3D" id="1.10.10.10">
    <property type="entry name" value="Winged helix-like DNA-binding domain superfamily/Winged helix DNA-binding domain"/>
    <property type="match status" value="1"/>
</dbReference>
<keyword evidence="1" id="KW-0805">Transcription regulation</keyword>
<dbReference type="RefSeq" id="WP_009643209.1">
    <property type="nucleotide sequence ID" value="NZ_CAJPUB010000005.1"/>
</dbReference>
<dbReference type="EMBL" id="JABXYR010000001">
    <property type="protein sequence ID" value="NWO22750.1"/>
    <property type="molecule type" value="Genomic_DNA"/>
</dbReference>
<gene>
    <name evidence="5" type="ORF">HW270_01405</name>
</gene>
<dbReference type="GO" id="GO:0003677">
    <property type="term" value="F:DNA binding"/>
    <property type="evidence" value="ECO:0007669"/>
    <property type="project" value="UniProtKB-KW"/>
</dbReference>
<evidence type="ECO:0000256" key="1">
    <source>
        <dbReference type="ARBA" id="ARBA00023015"/>
    </source>
</evidence>
<organism evidence="5 6">
    <name type="scientific">Mogibacterium timidum</name>
    <dbReference type="NCBI Taxonomy" id="35519"/>
    <lineage>
        <taxon>Bacteria</taxon>
        <taxon>Bacillati</taxon>
        <taxon>Bacillota</taxon>
        <taxon>Clostridia</taxon>
        <taxon>Peptostreptococcales</taxon>
        <taxon>Anaerovoracaceae</taxon>
        <taxon>Mogibacterium</taxon>
    </lineage>
</organism>
<dbReference type="InterPro" id="IPR011711">
    <property type="entry name" value="GntR_C"/>
</dbReference>
<dbReference type="PRINTS" id="PR00035">
    <property type="entry name" value="HTHGNTR"/>
</dbReference>
<evidence type="ECO:0000313" key="6">
    <source>
        <dbReference type="Proteomes" id="UP000526307"/>
    </source>
</evidence>
<keyword evidence="6" id="KW-1185">Reference proteome</keyword>
<dbReference type="Pfam" id="PF00392">
    <property type="entry name" value="GntR"/>
    <property type="match status" value="1"/>
</dbReference>
<feature type="domain" description="HTH gntR-type" evidence="4">
    <location>
        <begin position="9"/>
        <end position="76"/>
    </location>
</feature>
<dbReference type="InterPro" id="IPR036390">
    <property type="entry name" value="WH_DNA-bd_sf"/>
</dbReference>
<evidence type="ECO:0000256" key="3">
    <source>
        <dbReference type="ARBA" id="ARBA00023163"/>
    </source>
</evidence>
<protein>
    <submittedName>
        <fullName evidence="5">GntR family transcriptional regulator</fullName>
    </submittedName>
</protein>
<keyword evidence="3" id="KW-0804">Transcription</keyword>
<evidence type="ECO:0000313" key="5">
    <source>
        <dbReference type="EMBL" id="NWO22750.1"/>
    </source>
</evidence>
<dbReference type="GO" id="GO:0003700">
    <property type="term" value="F:DNA-binding transcription factor activity"/>
    <property type="evidence" value="ECO:0007669"/>
    <property type="project" value="InterPro"/>
</dbReference>
<dbReference type="SUPFAM" id="SSF48008">
    <property type="entry name" value="GntR ligand-binding domain-like"/>
    <property type="match status" value="1"/>
</dbReference>
<accession>A0A7Y8VQZ3</accession>
<dbReference type="SUPFAM" id="SSF46785">
    <property type="entry name" value="Winged helix' DNA-binding domain"/>
    <property type="match status" value="1"/>
</dbReference>
<dbReference type="SMART" id="SM00895">
    <property type="entry name" value="FCD"/>
    <property type="match status" value="1"/>
</dbReference>
<sequence>MELDFQIQKPLRELVYLELKRRILTGEIESHTRLMEIELADKMNVSRTPIREAVRKLAAEGLVVIEPRHGAYVSEISIKDLEDVFEVREALGELAAGIAAERATEEDKAALNKLLRLNQLAIENHNRDEMVEYDEKLHNYIVECSGNKTLIQMVKQVQELSMRFRYVYYDDQSKYMIQPVEHKRIVDAIVAGDPEAARKAAKEHIATLKAFIVERDKGNGMM</sequence>
<dbReference type="PANTHER" id="PTHR43537">
    <property type="entry name" value="TRANSCRIPTIONAL REGULATOR, GNTR FAMILY"/>
    <property type="match status" value="1"/>
</dbReference>
<dbReference type="InterPro" id="IPR008920">
    <property type="entry name" value="TF_FadR/GntR_C"/>
</dbReference>
<dbReference type="InterPro" id="IPR036388">
    <property type="entry name" value="WH-like_DNA-bd_sf"/>
</dbReference>
<dbReference type="AlphaFoldDB" id="A0A7Y8VQZ3"/>
<dbReference type="SMART" id="SM00345">
    <property type="entry name" value="HTH_GNTR"/>
    <property type="match status" value="1"/>
</dbReference>
<dbReference type="PANTHER" id="PTHR43537:SF24">
    <property type="entry name" value="GLUCONATE OPERON TRANSCRIPTIONAL REPRESSOR"/>
    <property type="match status" value="1"/>
</dbReference>
<dbReference type="Proteomes" id="UP000526307">
    <property type="component" value="Unassembled WGS sequence"/>
</dbReference>
<dbReference type="Pfam" id="PF07729">
    <property type="entry name" value="FCD"/>
    <property type="match status" value="1"/>
</dbReference>
<proteinExistence type="predicted"/>
<keyword evidence="2" id="KW-0238">DNA-binding</keyword>
<reference evidence="5 6" key="1">
    <citation type="submission" date="2020-06" db="EMBL/GenBank/DDBJ databases">
        <title>Mogibacterium timidum strain W9173 genomic sequence.</title>
        <authorList>
            <person name="Wade W.G."/>
            <person name="Johnston C.D."/>
            <person name="Chen T."/>
            <person name="Dewhirst F.E."/>
        </authorList>
    </citation>
    <scope>NUCLEOTIDE SEQUENCE [LARGE SCALE GENOMIC DNA]</scope>
    <source>
        <strain evidence="5 6">W9173</strain>
    </source>
</reference>
<evidence type="ECO:0000259" key="4">
    <source>
        <dbReference type="PROSITE" id="PS50949"/>
    </source>
</evidence>